<dbReference type="Gene3D" id="3.30.70.20">
    <property type="match status" value="2"/>
</dbReference>
<dbReference type="InterPro" id="IPR017896">
    <property type="entry name" value="4Fe4S_Fe-S-bd"/>
</dbReference>
<proteinExistence type="predicted"/>
<reference evidence="7 8" key="1">
    <citation type="submission" date="2019-08" db="EMBL/GenBank/DDBJ databases">
        <authorList>
            <person name="Luo N."/>
        </authorList>
    </citation>
    <scope>NUCLEOTIDE SEQUENCE [LARGE SCALE GENOMIC DNA]</scope>
    <source>
        <strain evidence="7 8">NCIMB 9442</strain>
    </source>
</reference>
<dbReference type="SUPFAM" id="SSF54862">
    <property type="entry name" value="4Fe-4S ferredoxins"/>
    <property type="match status" value="1"/>
</dbReference>
<evidence type="ECO:0000256" key="5">
    <source>
        <dbReference type="SAM" id="SignalP"/>
    </source>
</evidence>
<sequence>MSTTRRQFLKIAGLAAFGLGTSSALDAAEAVAKDMPGAKYDVGGKHLAAKRWAMVIDTRKLESREDYDRIIHACHSVHNVPSIPTKQEIKWIWTDKYDRVFTDDMSQHLSPAVREKDYLLLCNHCENPPCVRVCPTKATFKRADGIVVMDYHRCIGCRFCMAGCPYGARSFNFGDPRPYLKDVNPAFPTRMRGVVEKCTFCSERLEVGLLPACVEASNGAILFGDLDDPNSPVRKALAENFSIRRKPSIGTQPGVYYIV</sequence>
<dbReference type="PROSITE" id="PS51318">
    <property type="entry name" value="TAT"/>
    <property type="match status" value="1"/>
</dbReference>
<evidence type="ECO:0000256" key="4">
    <source>
        <dbReference type="ARBA" id="ARBA00023014"/>
    </source>
</evidence>
<dbReference type="InterPro" id="IPR050954">
    <property type="entry name" value="ET_IronSulfur_Cluster-Binding"/>
</dbReference>
<name>A0ABS0J3W0_9BACT</name>
<dbReference type="CDD" id="cd10551">
    <property type="entry name" value="PsrB"/>
    <property type="match status" value="1"/>
</dbReference>
<dbReference type="NCBIfam" id="NF045797">
    <property type="entry name" value="DsrO"/>
    <property type="match status" value="1"/>
</dbReference>
<organism evidence="7 8">
    <name type="scientific">Nitratidesulfovibrio oxamicus</name>
    <dbReference type="NCBI Taxonomy" id="32016"/>
    <lineage>
        <taxon>Bacteria</taxon>
        <taxon>Pseudomonadati</taxon>
        <taxon>Thermodesulfobacteriota</taxon>
        <taxon>Desulfovibrionia</taxon>
        <taxon>Desulfovibrionales</taxon>
        <taxon>Desulfovibrionaceae</taxon>
        <taxon>Nitratidesulfovibrio</taxon>
    </lineage>
</organism>
<feature type="signal peptide" evidence="5">
    <location>
        <begin position="1"/>
        <end position="27"/>
    </location>
</feature>
<dbReference type="EMBL" id="VRYY01000221">
    <property type="protein sequence ID" value="MBG3877127.1"/>
    <property type="molecule type" value="Genomic_DNA"/>
</dbReference>
<protein>
    <submittedName>
        <fullName evidence="7">4Fe-4S dicluster domain-containing protein</fullName>
    </submittedName>
</protein>
<feature type="domain" description="4Fe-4S ferredoxin-type" evidence="6">
    <location>
        <begin position="145"/>
        <end position="174"/>
    </location>
</feature>
<comment type="caution">
    <text evidence="7">The sequence shown here is derived from an EMBL/GenBank/DDBJ whole genome shotgun (WGS) entry which is preliminary data.</text>
</comment>
<keyword evidence="1" id="KW-0004">4Fe-4S</keyword>
<evidence type="ECO:0000256" key="1">
    <source>
        <dbReference type="ARBA" id="ARBA00022485"/>
    </source>
</evidence>
<evidence type="ECO:0000313" key="7">
    <source>
        <dbReference type="EMBL" id="MBG3877127.1"/>
    </source>
</evidence>
<accession>A0ABS0J3W0</accession>
<keyword evidence="4" id="KW-0411">Iron-sulfur</keyword>
<dbReference type="PROSITE" id="PS51379">
    <property type="entry name" value="4FE4S_FER_2"/>
    <property type="match status" value="1"/>
</dbReference>
<keyword evidence="2" id="KW-0479">Metal-binding</keyword>
<dbReference type="Pfam" id="PF13247">
    <property type="entry name" value="Fer4_11"/>
    <property type="match status" value="1"/>
</dbReference>
<dbReference type="InterPro" id="IPR006311">
    <property type="entry name" value="TAT_signal"/>
</dbReference>
<keyword evidence="5" id="KW-0732">Signal</keyword>
<dbReference type="PANTHER" id="PTHR43177:SF3">
    <property type="entry name" value="PROTEIN NRFC HOMOLOG"/>
    <property type="match status" value="1"/>
</dbReference>
<evidence type="ECO:0000313" key="8">
    <source>
        <dbReference type="Proteomes" id="UP001194469"/>
    </source>
</evidence>
<evidence type="ECO:0000259" key="6">
    <source>
        <dbReference type="PROSITE" id="PS51379"/>
    </source>
</evidence>
<evidence type="ECO:0000256" key="3">
    <source>
        <dbReference type="ARBA" id="ARBA00023004"/>
    </source>
</evidence>
<dbReference type="Proteomes" id="UP001194469">
    <property type="component" value="Unassembled WGS sequence"/>
</dbReference>
<keyword evidence="8" id="KW-1185">Reference proteome</keyword>
<keyword evidence="3" id="KW-0408">Iron</keyword>
<dbReference type="PANTHER" id="PTHR43177">
    <property type="entry name" value="PROTEIN NRFC"/>
    <property type="match status" value="1"/>
</dbReference>
<evidence type="ECO:0000256" key="2">
    <source>
        <dbReference type="ARBA" id="ARBA00022723"/>
    </source>
</evidence>
<dbReference type="PROSITE" id="PS00198">
    <property type="entry name" value="4FE4S_FER_1"/>
    <property type="match status" value="1"/>
</dbReference>
<dbReference type="InterPro" id="IPR054822">
    <property type="entry name" value="DsrO-like"/>
</dbReference>
<feature type="chain" id="PRO_5046698322" evidence="5">
    <location>
        <begin position="28"/>
        <end position="259"/>
    </location>
</feature>
<gene>
    <name evidence="7" type="ORF">FVW20_08905</name>
</gene>
<dbReference type="InterPro" id="IPR017900">
    <property type="entry name" value="4Fe4S_Fe_S_CS"/>
</dbReference>
<dbReference type="RefSeq" id="WP_196609132.1">
    <property type="nucleotide sequence ID" value="NZ_VRYY01000221.1"/>
</dbReference>